<dbReference type="Pfam" id="PF08231">
    <property type="entry name" value="SYF2"/>
    <property type="match status" value="1"/>
</dbReference>
<proteinExistence type="inferred from homology"/>
<sequence length="229" mass="26791">MSEESSLEQLREEIIQKSKEKQQDQFKEKPSSYNAVAHDYTEENERATARVKKANYVNVNDNPSITNKTPQQLKLIELRKKLNNTKKDIYQTVIDEHDRIHNKGKDELEEKKRLFLEKKEMMEREIKADGGDPEREKLKMVLASDINMNAIEKKNKQKKENKNDGAKNIDAHIHTSYKKRVKSMQTFKESDHFKHAAKDDKIIGDLDHGKDSFVPKENINAMKQELLKT</sequence>
<dbReference type="OrthoDB" id="199717at2759"/>
<evidence type="ECO:0000313" key="10">
    <source>
        <dbReference type="Proteomes" id="UP000007797"/>
    </source>
</evidence>
<dbReference type="AlphaFoldDB" id="F4PUF5"/>
<keyword evidence="5 7" id="KW-0508">mRNA splicing</keyword>
<comment type="subunit">
    <text evidence="7">May be part of a spliceosome complex.</text>
</comment>
<gene>
    <name evidence="9" type="primary">syf2</name>
    <name evidence="9" type="ORF">DFA_00896</name>
</gene>
<dbReference type="GeneID" id="14872647"/>
<dbReference type="STRING" id="1054147.F4PUF5"/>
<feature type="region of interest" description="Disordered" evidence="8">
    <location>
        <begin position="153"/>
        <end position="174"/>
    </location>
</feature>
<protein>
    <recommendedName>
        <fullName evidence="7">Pre-mRNA-splicing factor SYF2</fullName>
    </recommendedName>
</protein>
<reference evidence="10" key="1">
    <citation type="journal article" date="2011" name="Genome Res.">
        <title>Phylogeny-wide analysis of social amoeba genomes highlights ancient origins for complex intercellular communication.</title>
        <authorList>
            <person name="Heidel A.J."/>
            <person name="Lawal H.M."/>
            <person name="Felder M."/>
            <person name="Schilde C."/>
            <person name="Helps N.R."/>
            <person name="Tunggal B."/>
            <person name="Rivero F."/>
            <person name="John U."/>
            <person name="Schleicher M."/>
            <person name="Eichinger L."/>
            <person name="Platzer M."/>
            <person name="Noegel A.A."/>
            <person name="Schaap P."/>
            <person name="Gloeckner G."/>
        </authorList>
    </citation>
    <scope>NUCLEOTIDE SEQUENCE [LARGE SCALE GENOMIC DNA]</scope>
    <source>
        <strain evidence="10">SH3</strain>
    </source>
</reference>
<dbReference type="GO" id="GO:0005681">
    <property type="term" value="C:spliceosomal complex"/>
    <property type="evidence" value="ECO:0007669"/>
    <property type="project" value="UniProtKB-KW"/>
</dbReference>
<dbReference type="KEGG" id="dfa:DFA_00896"/>
<keyword evidence="6 7" id="KW-0539">Nucleus</keyword>
<evidence type="ECO:0000256" key="4">
    <source>
        <dbReference type="ARBA" id="ARBA00022728"/>
    </source>
</evidence>
<evidence type="ECO:0000313" key="9">
    <source>
        <dbReference type="EMBL" id="EGG21027.1"/>
    </source>
</evidence>
<evidence type="ECO:0000256" key="3">
    <source>
        <dbReference type="ARBA" id="ARBA00022664"/>
    </source>
</evidence>
<evidence type="ECO:0000256" key="5">
    <source>
        <dbReference type="ARBA" id="ARBA00023187"/>
    </source>
</evidence>
<evidence type="ECO:0000256" key="7">
    <source>
        <dbReference type="RuleBase" id="RU367148"/>
    </source>
</evidence>
<evidence type="ECO:0000256" key="6">
    <source>
        <dbReference type="ARBA" id="ARBA00023242"/>
    </source>
</evidence>
<name>F4PUF5_CACFS</name>
<evidence type="ECO:0000256" key="2">
    <source>
        <dbReference type="ARBA" id="ARBA00010028"/>
    </source>
</evidence>
<evidence type="ECO:0000256" key="8">
    <source>
        <dbReference type="SAM" id="MobiDB-lite"/>
    </source>
</evidence>
<dbReference type="GO" id="GO:0000398">
    <property type="term" value="P:mRNA splicing, via spliceosome"/>
    <property type="evidence" value="ECO:0007669"/>
    <property type="project" value="UniProtKB-UniRule"/>
</dbReference>
<accession>F4PUF5</accession>
<keyword evidence="3 7" id="KW-0507">mRNA processing</keyword>
<feature type="region of interest" description="Disordered" evidence="8">
    <location>
        <begin position="1"/>
        <end position="37"/>
    </location>
</feature>
<comment type="function">
    <text evidence="7">Involved in pre-mRNA splicing.</text>
</comment>
<feature type="compositionally biased region" description="Basic and acidic residues" evidence="8">
    <location>
        <begin position="153"/>
        <end position="173"/>
    </location>
</feature>
<comment type="subcellular location">
    <subcellularLocation>
        <location evidence="1 7">Nucleus</location>
    </subcellularLocation>
</comment>
<comment type="similarity">
    <text evidence="2 7">Belongs to the SYF2 family.</text>
</comment>
<dbReference type="RefSeq" id="XP_004358877.1">
    <property type="nucleotide sequence ID" value="XM_004358820.1"/>
</dbReference>
<organism evidence="9 10">
    <name type="scientific">Cavenderia fasciculata</name>
    <name type="common">Slime mold</name>
    <name type="synonym">Dictyostelium fasciculatum</name>
    <dbReference type="NCBI Taxonomy" id="261658"/>
    <lineage>
        <taxon>Eukaryota</taxon>
        <taxon>Amoebozoa</taxon>
        <taxon>Evosea</taxon>
        <taxon>Eumycetozoa</taxon>
        <taxon>Dictyostelia</taxon>
        <taxon>Acytosteliales</taxon>
        <taxon>Cavenderiaceae</taxon>
        <taxon>Cavenderia</taxon>
    </lineage>
</organism>
<dbReference type="EMBL" id="GL883010">
    <property type="protein sequence ID" value="EGG21027.1"/>
    <property type="molecule type" value="Genomic_DNA"/>
</dbReference>
<keyword evidence="4 7" id="KW-0747">Spliceosome</keyword>
<dbReference type="InterPro" id="IPR013260">
    <property type="entry name" value="mRNA_splic_SYF2"/>
</dbReference>
<dbReference type="Proteomes" id="UP000007797">
    <property type="component" value="Unassembled WGS sequence"/>
</dbReference>
<feature type="compositionally biased region" description="Basic and acidic residues" evidence="8">
    <location>
        <begin position="9"/>
        <end position="30"/>
    </location>
</feature>
<evidence type="ECO:0000256" key="1">
    <source>
        <dbReference type="ARBA" id="ARBA00004123"/>
    </source>
</evidence>
<dbReference type="OMA" id="CLHISIK"/>
<keyword evidence="10" id="KW-1185">Reference proteome</keyword>